<proteinExistence type="predicted"/>
<dbReference type="PANTHER" id="PTHR31746:SF2">
    <property type="entry name" value="TRANSMEMBRANE PROTEIN 229A"/>
    <property type="match status" value="1"/>
</dbReference>
<sequence>MEVMWTGFLSALDGDWRLTSTTYLWMFPIYGLAILLEPVHNVIRPWTWWLRGMVWVVTIWFIEAGSGLLIKAVTGAIPWDYTGQTPLQIAGVIRLDMAPLWFGVGLLFERLHDYLVEVVGIR</sequence>
<name>A0A1M4XLT3_9FIRM</name>
<keyword evidence="3 5" id="KW-1133">Transmembrane helix</keyword>
<comment type="subcellular location">
    <subcellularLocation>
        <location evidence="1">Membrane</location>
        <topology evidence="1">Multi-pass membrane protein</topology>
    </subcellularLocation>
</comment>
<keyword evidence="2 5" id="KW-0812">Transmembrane</keyword>
<dbReference type="PANTHER" id="PTHR31746">
    <property type="entry name" value="TRANSMEMBRANE PROTEIN 229 FAMILY MEMBER"/>
    <property type="match status" value="1"/>
</dbReference>
<keyword evidence="4 5" id="KW-0472">Membrane</keyword>
<evidence type="ECO:0000256" key="5">
    <source>
        <dbReference type="SAM" id="Phobius"/>
    </source>
</evidence>
<keyword evidence="7" id="KW-1185">Reference proteome</keyword>
<dbReference type="EMBL" id="FQUY01000008">
    <property type="protein sequence ID" value="SHE94465.1"/>
    <property type="molecule type" value="Genomic_DNA"/>
</dbReference>
<gene>
    <name evidence="6" type="ORF">SAMN02745133_01499</name>
</gene>
<evidence type="ECO:0000313" key="6">
    <source>
        <dbReference type="EMBL" id="SHE94465.1"/>
    </source>
</evidence>
<dbReference type="Pfam" id="PF06541">
    <property type="entry name" value="ABC_trans_CmpB"/>
    <property type="match status" value="1"/>
</dbReference>
<organism evidence="6 7">
    <name type="scientific">Desulforamulus putei DSM 12395</name>
    <dbReference type="NCBI Taxonomy" id="1121429"/>
    <lineage>
        <taxon>Bacteria</taxon>
        <taxon>Bacillati</taxon>
        <taxon>Bacillota</taxon>
        <taxon>Clostridia</taxon>
        <taxon>Eubacteriales</taxon>
        <taxon>Peptococcaceae</taxon>
        <taxon>Desulforamulus</taxon>
    </lineage>
</organism>
<dbReference type="STRING" id="1121429.SAMN02745133_01499"/>
<feature type="transmembrane region" description="Helical" evidence="5">
    <location>
        <begin position="48"/>
        <end position="69"/>
    </location>
</feature>
<accession>A0A1M4XLT3</accession>
<protein>
    <submittedName>
        <fullName evidence="6">Putative ABC-transporter type IV</fullName>
    </submittedName>
</protein>
<dbReference type="GO" id="GO:0016020">
    <property type="term" value="C:membrane"/>
    <property type="evidence" value="ECO:0007669"/>
    <property type="project" value="UniProtKB-SubCell"/>
</dbReference>
<feature type="transmembrane region" description="Helical" evidence="5">
    <location>
        <begin position="20"/>
        <end position="36"/>
    </location>
</feature>
<dbReference type="AlphaFoldDB" id="A0A1M4XLT3"/>
<evidence type="ECO:0000256" key="4">
    <source>
        <dbReference type="ARBA" id="ARBA00023136"/>
    </source>
</evidence>
<dbReference type="Proteomes" id="UP000184148">
    <property type="component" value="Unassembled WGS sequence"/>
</dbReference>
<evidence type="ECO:0000313" key="7">
    <source>
        <dbReference type="Proteomes" id="UP000184148"/>
    </source>
</evidence>
<evidence type="ECO:0000256" key="3">
    <source>
        <dbReference type="ARBA" id="ARBA00022989"/>
    </source>
</evidence>
<evidence type="ECO:0000256" key="2">
    <source>
        <dbReference type="ARBA" id="ARBA00022692"/>
    </source>
</evidence>
<reference evidence="7" key="1">
    <citation type="submission" date="2016-11" db="EMBL/GenBank/DDBJ databases">
        <authorList>
            <person name="Varghese N."/>
            <person name="Submissions S."/>
        </authorList>
    </citation>
    <scope>NUCLEOTIDE SEQUENCE [LARGE SCALE GENOMIC DNA]</scope>
    <source>
        <strain evidence="7">DSM 12395</strain>
    </source>
</reference>
<dbReference type="InterPro" id="IPR010540">
    <property type="entry name" value="CmpB_TMEM229"/>
</dbReference>
<evidence type="ECO:0000256" key="1">
    <source>
        <dbReference type="ARBA" id="ARBA00004141"/>
    </source>
</evidence>